<reference evidence="9" key="1">
    <citation type="submission" date="2024-06" db="EMBL/GenBank/DDBJ databases">
        <title>Complete genome of Salinicola endophyticus HNIBRBA4755.</title>
        <authorList>
            <person name="Shin S.Y."/>
            <person name="Kang H."/>
            <person name="Song J."/>
        </authorList>
    </citation>
    <scope>NUCLEOTIDE SEQUENCE</scope>
    <source>
        <strain evidence="9">HNIBRBA4755</strain>
    </source>
</reference>
<keyword evidence="3" id="KW-0227">DNA damage</keyword>
<dbReference type="GO" id="GO:0006508">
    <property type="term" value="P:proteolysis"/>
    <property type="evidence" value="ECO:0007669"/>
    <property type="project" value="UniProtKB-KW"/>
</dbReference>
<proteinExistence type="inferred from homology"/>
<evidence type="ECO:0000256" key="1">
    <source>
        <dbReference type="ARBA" id="ARBA00008136"/>
    </source>
</evidence>
<accession>A0AB74U8E3</accession>
<evidence type="ECO:0000256" key="7">
    <source>
        <dbReference type="ARBA" id="ARBA00023239"/>
    </source>
</evidence>
<dbReference type="GO" id="GO:0106300">
    <property type="term" value="P:protein-DNA covalent cross-linking repair"/>
    <property type="evidence" value="ECO:0007669"/>
    <property type="project" value="InterPro"/>
</dbReference>
<evidence type="ECO:0000256" key="8">
    <source>
        <dbReference type="RuleBase" id="RU364100"/>
    </source>
</evidence>
<dbReference type="InterPro" id="IPR036590">
    <property type="entry name" value="SRAP-like"/>
</dbReference>
<keyword evidence="6" id="KW-0238">DNA-binding</keyword>
<evidence type="ECO:0000256" key="2">
    <source>
        <dbReference type="ARBA" id="ARBA00022670"/>
    </source>
</evidence>
<dbReference type="GO" id="GO:0003697">
    <property type="term" value="F:single-stranded DNA binding"/>
    <property type="evidence" value="ECO:0007669"/>
    <property type="project" value="InterPro"/>
</dbReference>
<dbReference type="AlphaFoldDB" id="A0AB74U8E3"/>
<gene>
    <name evidence="9" type="ORF">ABV408_03910</name>
</gene>
<dbReference type="Gene3D" id="3.90.1680.10">
    <property type="entry name" value="SOS response associated peptidase-like"/>
    <property type="match status" value="1"/>
</dbReference>
<dbReference type="SUPFAM" id="SSF143081">
    <property type="entry name" value="BB1717-like"/>
    <property type="match status" value="1"/>
</dbReference>
<keyword evidence="7" id="KW-0456">Lyase</keyword>
<protein>
    <recommendedName>
        <fullName evidence="8">Abasic site processing protein</fullName>
        <ecNumber evidence="8">3.4.-.-</ecNumber>
    </recommendedName>
</protein>
<organism evidence="9">
    <name type="scientific">Salinicola endophyticus</name>
    <dbReference type="NCBI Taxonomy" id="1949083"/>
    <lineage>
        <taxon>Bacteria</taxon>
        <taxon>Pseudomonadati</taxon>
        <taxon>Pseudomonadota</taxon>
        <taxon>Gammaproteobacteria</taxon>
        <taxon>Oceanospirillales</taxon>
        <taxon>Halomonadaceae</taxon>
        <taxon>Salinicola</taxon>
    </lineage>
</organism>
<dbReference type="PANTHER" id="PTHR13604">
    <property type="entry name" value="DC12-RELATED"/>
    <property type="match status" value="1"/>
</dbReference>
<dbReference type="InterPro" id="IPR003738">
    <property type="entry name" value="SRAP"/>
</dbReference>
<evidence type="ECO:0000256" key="6">
    <source>
        <dbReference type="ARBA" id="ARBA00023125"/>
    </source>
</evidence>
<dbReference type="Pfam" id="PF02586">
    <property type="entry name" value="SRAP"/>
    <property type="match status" value="1"/>
</dbReference>
<evidence type="ECO:0000256" key="3">
    <source>
        <dbReference type="ARBA" id="ARBA00022763"/>
    </source>
</evidence>
<dbReference type="RefSeq" id="WP_353981158.1">
    <property type="nucleotide sequence ID" value="NZ_CP159578.1"/>
</dbReference>
<comment type="similarity">
    <text evidence="1 8">Belongs to the SOS response-associated peptidase family.</text>
</comment>
<keyword evidence="2 8" id="KW-0645">Protease</keyword>
<dbReference type="GO" id="GO:0008233">
    <property type="term" value="F:peptidase activity"/>
    <property type="evidence" value="ECO:0007669"/>
    <property type="project" value="UniProtKB-KW"/>
</dbReference>
<evidence type="ECO:0000313" key="9">
    <source>
        <dbReference type="EMBL" id="XCJ80326.1"/>
    </source>
</evidence>
<evidence type="ECO:0000256" key="4">
    <source>
        <dbReference type="ARBA" id="ARBA00022801"/>
    </source>
</evidence>
<keyword evidence="4 8" id="KW-0378">Hydrolase</keyword>
<dbReference type="PANTHER" id="PTHR13604:SF0">
    <property type="entry name" value="ABASIC SITE PROCESSING PROTEIN HMCES"/>
    <property type="match status" value="1"/>
</dbReference>
<name>A0AB74U8E3_9GAMM</name>
<evidence type="ECO:0000256" key="5">
    <source>
        <dbReference type="ARBA" id="ARBA00023124"/>
    </source>
</evidence>
<sequence length="224" mass="25072">MAGRLHIDDWTRHPTLAALGQRQQPRLSPNVAPRQWASILRRDADSTRLCDAFWGLTPDWLAVLDHAPHCARAESLESRPMFREAFATRRCVVPVTGVFVWQQSARGKQPYLVTQAERAPLLLAGLWTRYRQDHGPERDSFALITVPTSTFLGALTDRLPAIVPLAALDTWLAEETPAVKAREWLTPAPPELLGAFPVSKRINDPAHQDWACAYPTGPMQVWSA</sequence>
<dbReference type="EMBL" id="CP159578">
    <property type="protein sequence ID" value="XCJ80326.1"/>
    <property type="molecule type" value="Genomic_DNA"/>
</dbReference>
<keyword evidence="5" id="KW-0190">Covalent protein-DNA linkage</keyword>
<dbReference type="GO" id="GO:0016829">
    <property type="term" value="F:lyase activity"/>
    <property type="evidence" value="ECO:0007669"/>
    <property type="project" value="UniProtKB-KW"/>
</dbReference>
<dbReference type="EC" id="3.4.-.-" evidence="8"/>